<name>A0A0G1C8I4_9BACT</name>
<evidence type="ECO:0000313" key="3">
    <source>
        <dbReference type="Proteomes" id="UP000034810"/>
    </source>
</evidence>
<evidence type="ECO:0000256" key="1">
    <source>
        <dbReference type="SAM" id="Phobius"/>
    </source>
</evidence>
<comment type="caution">
    <text evidence="2">The sequence shown here is derived from an EMBL/GenBank/DDBJ whole genome shotgun (WGS) entry which is preliminary data.</text>
</comment>
<sequence>MISRGLFEGTLSASSKILKPLMGDLDFSLSLREISTRLVADQIKNQPSLIGPVVSLAQKELTERSIAGFQQQFKSIFGISINPDAKLSVALYDGFLSKINGLKKESRNLLIGVFAFLLFLTVQALSPFIRLIATALAFILYELLMVFGFGALVFESQSKEKIVLP</sequence>
<reference evidence="2 3" key="1">
    <citation type="journal article" date="2015" name="Nature">
        <title>rRNA introns, odd ribosomes, and small enigmatic genomes across a large radiation of phyla.</title>
        <authorList>
            <person name="Brown C.T."/>
            <person name="Hug L.A."/>
            <person name="Thomas B.C."/>
            <person name="Sharon I."/>
            <person name="Castelle C.J."/>
            <person name="Singh A."/>
            <person name="Wilkins M.J."/>
            <person name="Williams K.H."/>
            <person name="Banfield J.F."/>
        </authorList>
    </citation>
    <scope>NUCLEOTIDE SEQUENCE [LARGE SCALE GENOMIC DNA]</scope>
</reference>
<accession>A0A0G1C8I4</accession>
<feature type="transmembrane region" description="Helical" evidence="1">
    <location>
        <begin position="131"/>
        <end position="154"/>
    </location>
</feature>
<dbReference type="AlphaFoldDB" id="A0A0G1C8I4"/>
<proteinExistence type="predicted"/>
<feature type="transmembrane region" description="Helical" evidence="1">
    <location>
        <begin position="108"/>
        <end position="125"/>
    </location>
</feature>
<dbReference type="EMBL" id="LCFA01000014">
    <property type="protein sequence ID" value="KKS81970.1"/>
    <property type="molecule type" value="Genomic_DNA"/>
</dbReference>
<keyword evidence="1" id="KW-0812">Transmembrane</keyword>
<keyword evidence="1" id="KW-0472">Membrane</keyword>
<dbReference type="Proteomes" id="UP000034810">
    <property type="component" value="Unassembled WGS sequence"/>
</dbReference>
<keyword evidence="1" id="KW-1133">Transmembrane helix</keyword>
<evidence type="ECO:0000313" key="2">
    <source>
        <dbReference type="EMBL" id="KKS81970.1"/>
    </source>
</evidence>
<organism evidence="2 3">
    <name type="scientific">Candidatus Wolfebacteria bacterium GW2011_GWC1_43_10</name>
    <dbReference type="NCBI Taxonomy" id="1619011"/>
    <lineage>
        <taxon>Bacteria</taxon>
        <taxon>Candidatus Wolfeibacteriota</taxon>
    </lineage>
</organism>
<protein>
    <submittedName>
        <fullName evidence="2">Uncharacterized protein</fullName>
    </submittedName>
</protein>
<gene>
    <name evidence="2" type="ORF">UV58_C0014G0016</name>
</gene>